<feature type="region of interest" description="Disordered" evidence="1">
    <location>
        <begin position="247"/>
        <end position="266"/>
    </location>
</feature>
<dbReference type="AlphaFoldDB" id="A0A385SXY6"/>
<dbReference type="SUPFAM" id="SSF52540">
    <property type="entry name" value="P-loop containing nucleoside triphosphate hydrolases"/>
    <property type="match status" value="1"/>
</dbReference>
<evidence type="ECO:0000313" key="3">
    <source>
        <dbReference type="EMBL" id="AYB34915.1"/>
    </source>
</evidence>
<dbReference type="OrthoDB" id="9805802at2"/>
<dbReference type="Gene3D" id="3.40.50.300">
    <property type="entry name" value="P-loop containing nucleotide triphosphate hydrolases"/>
    <property type="match status" value="1"/>
</dbReference>
<evidence type="ECO:0000313" key="4">
    <source>
        <dbReference type="Proteomes" id="UP000266183"/>
    </source>
</evidence>
<gene>
    <name evidence="3" type="ORF">D4L85_31960</name>
</gene>
<sequence>MTHVLLSDSEDEHNDVSVPDLFAIRGHLFVFKVIPATDYWRFGVRFVIGNRQTHDGTFKRYKDTTVKHIEICAGERSNEQWRLPNRLQLQQYTVSTKDHVLYRADGYQPKTPVSFKIEWIKNGEVIIYVAAEGIETHVEEIDLGAHSHFKAFAWADKTPYEITSEITVSTLPMLSALKDTSALQNQTVNVPIQDLTIFFGRNNSGKTSALVAACHIPRDDNDHAVDYIGVNRNFTVTSYNYINENKADRKSIQKNNRRRRTQKDDGYNQPFDWVEELSLQDREDRKKILDWMAAYFEPWLLEKEHSGEYHVGNQLQANGMNPITQGTGARSVFPIIIQLFNPEVALLSIDEPELALEAGMQKILFKVIKEASQGLGGFPRKRIILATHSHLFLDRIAPTNNFQVSKKNGTVEIKQLQDHKSIEYATYQLLGHTPADLFFPSNIIIVEGAIDQIFLTALHKHLLSAGRVKNEKIAFHFVDGIGNAATGSVAALQMFKTQSYSPVYKERICGIFDQPHNPAESKAIAEIKKYFNADADRRFLVIERDAIEYYYPVKIINKLFNTKLSMETYQAAIKVFLDSIPRNSNLGTFMGETISKKQLVNKVVEAFTDDDLDDVNPAIVGLIILACERGF</sequence>
<dbReference type="PANTHER" id="PTHR43581">
    <property type="entry name" value="ATP/GTP PHOSPHATASE"/>
    <property type="match status" value="1"/>
</dbReference>
<dbReference type="EMBL" id="CP032382">
    <property type="protein sequence ID" value="AYB34915.1"/>
    <property type="molecule type" value="Genomic_DNA"/>
</dbReference>
<dbReference type="Pfam" id="PF13304">
    <property type="entry name" value="AAA_21"/>
    <property type="match status" value="1"/>
</dbReference>
<feature type="domain" description="ATPase AAA-type core" evidence="2">
    <location>
        <begin position="257"/>
        <end position="394"/>
    </location>
</feature>
<dbReference type="KEGG" id="chk:D4L85_31960"/>
<keyword evidence="4" id="KW-1185">Reference proteome</keyword>
<dbReference type="InterPro" id="IPR027417">
    <property type="entry name" value="P-loop_NTPase"/>
</dbReference>
<accession>A0A385SXY6</accession>
<dbReference type="InterPro" id="IPR003959">
    <property type="entry name" value="ATPase_AAA_core"/>
</dbReference>
<protein>
    <recommendedName>
        <fullName evidence="2">ATPase AAA-type core domain-containing protein</fullName>
    </recommendedName>
</protein>
<reference evidence="4" key="1">
    <citation type="submission" date="2018-09" db="EMBL/GenBank/DDBJ databases">
        <title>Chryseolinea sp. KIS68-18 isolated from soil.</title>
        <authorList>
            <person name="Weon H.-Y."/>
            <person name="Kwon S.-W."/>
            <person name="Lee S.A."/>
        </authorList>
    </citation>
    <scope>NUCLEOTIDE SEQUENCE [LARGE SCALE GENOMIC DNA]</scope>
    <source>
        <strain evidence="4">KIS68-18</strain>
    </source>
</reference>
<dbReference type="RefSeq" id="WP_119758168.1">
    <property type="nucleotide sequence ID" value="NZ_CP032382.1"/>
</dbReference>
<dbReference type="GO" id="GO:0005524">
    <property type="term" value="F:ATP binding"/>
    <property type="evidence" value="ECO:0007669"/>
    <property type="project" value="InterPro"/>
</dbReference>
<dbReference type="Proteomes" id="UP000266183">
    <property type="component" value="Chromosome"/>
</dbReference>
<evidence type="ECO:0000259" key="2">
    <source>
        <dbReference type="Pfam" id="PF13304"/>
    </source>
</evidence>
<proteinExistence type="predicted"/>
<dbReference type="InterPro" id="IPR051396">
    <property type="entry name" value="Bact_Antivir_Def_Nuclease"/>
</dbReference>
<name>A0A385SXY6_9BACT</name>
<dbReference type="GO" id="GO:0016887">
    <property type="term" value="F:ATP hydrolysis activity"/>
    <property type="evidence" value="ECO:0007669"/>
    <property type="project" value="InterPro"/>
</dbReference>
<evidence type="ECO:0000256" key="1">
    <source>
        <dbReference type="SAM" id="MobiDB-lite"/>
    </source>
</evidence>
<dbReference type="PANTHER" id="PTHR43581:SF2">
    <property type="entry name" value="EXCINUCLEASE ATPASE SUBUNIT"/>
    <property type="match status" value="1"/>
</dbReference>
<organism evidence="3 4">
    <name type="scientific">Chryseolinea soli</name>
    <dbReference type="NCBI Taxonomy" id="2321403"/>
    <lineage>
        <taxon>Bacteria</taxon>
        <taxon>Pseudomonadati</taxon>
        <taxon>Bacteroidota</taxon>
        <taxon>Cytophagia</taxon>
        <taxon>Cytophagales</taxon>
        <taxon>Fulvivirgaceae</taxon>
        <taxon>Chryseolinea</taxon>
    </lineage>
</organism>